<feature type="region of interest" description="Disordered" evidence="1">
    <location>
        <begin position="15"/>
        <end position="40"/>
    </location>
</feature>
<protein>
    <submittedName>
        <fullName evidence="2">Uncharacterized protein</fullName>
    </submittedName>
</protein>
<dbReference type="EMBL" id="SZYD01000004">
    <property type="protein sequence ID" value="KAD6454008.1"/>
    <property type="molecule type" value="Genomic_DNA"/>
</dbReference>
<organism evidence="2 3">
    <name type="scientific">Mikania micrantha</name>
    <name type="common">bitter vine</name>
    <dbReference type="NCBI Taxonomy" id="192012"/>
    <lineage>
        <taxon>Eukaryota</taxon>
        <taxon>Viridiplantae</taxon>
        <taxon>Streptophyta</taxon>
        <taxon>Embryophyta</taxon>
        <taxon>Tracheophyta</taxon>
        <taxon>Spermatophyta</taxon>
        <taxon>Magnoliopsida</taxon>
        <taxon>eudicotyledons</taxon>
        <taxon>Gunneridae</taxon>
        <taxon>Pentapetalae</taxon>
        <taxon>asterids</taxon>
        <taxon>campanulids</taxon>
        <taxon>Asterales</taxon>
        <taxon>Asteraceae</taxon>
        <taxon>Asteroideae</taxon>
        <taxon>Heliantheae alliance</taxon>
        <taxon>Eupatorieae</taxon>
        <taxon>Mikania</taxon>
    </lineage>
</organism>
<dbReference type="Proteomes" id="UP000326396">
    <property type="component" value="Linkage Group LG12"/>
</dbReference>
<comment type="caution">
    <text evidence="2">The sequence shown here is derived from an EMBL/GenBank/DDBJ whole genome shotgun (WGS) entry which is preliminary data.</text>
</comment>
<evidence type="ECO:0000256" key="1">
    <source>
        <dbReference type="SAM" id="MobiDB-lite"/>
    </source>
</evidence>
<name>A0A5N6PHZ8_9ASTR</name>
<evidence type="ECO:0000313" key="3">
    <source>
        <dbReference type="Proteomes" id="UP000326396"/>
    </source>
</evidence>
<dbReference type="AlphaFoldDB" id="A0A5N6PHZ8"/>
<proteinExistence type="predicted"/>
<accession>A0A5N6PHZ8</accession>
<gene>
    <name evidence="2" type="ORF">E3N88_08714</name>
</gene>
<feature type="compositionally biased region" description="Low complexity" evidence="1">
    <location>
        <begin position="22"/>
        <end position="32"/>
    </location>
</feature>
<evidence type="ECO:0000313" key="2">
    <source>
        <dbReference type="EMBL" id="KAD6454008.1"/>
    </source>
</evidence>
<sequence>MSVLATRTTSKAQELMSNVDNSFSSSWTTSSSGDDDPQALQSFLQASNGLSSFKGVSPGEGESALSLRAGAPDEALNFLIRAHRLTWGLRVWRTAWPKCQAQ</sequence>
<keyword evidence="3" id="KW-1185">Reference proteome</keyword>
<reference evidence="2 3" key="1">
    <citation type="submission" date="2019-05" db="EMBL/GenBank/DDBJ databases">
        <title>Mikania micrantha, genome provides insights into the molecular mechanism of rapid growth.</title>
        <authorList>
            <person name="Liu B."/>
        </authorList>
    </citation>
    <scope>NUCLEOTIDE SEQUENCE [LARGE SCALE GENOMIC DNA]</scope>
    <source>
        <strain evidence="2">NLD-2019</strain>
        <tissue evidence="2">Leaf</tissue>
    </source>
</reference>